<keyword evidence="4 6" id="KW-0808">Transferase</keyword>
<keyword evidence="3 6" id="KW-0328">Glycosyltransferase</keyword>
<protein>
    <recommendedName>
        <fullName evidence="2 6">Orotate phosphoribosyltransferase</fullName>
        <shortName evidence="6">OPRT</shortName>
        <shortName evidence="6">OPRTase</shortName>
        <ecNumber evidence="2 6">2.4.2.10</ecNumber>
    </recommendedName>
</protein>
<evidence type="ECO:0000256" key="2">
    <source>
        <dbReference type="ARBA" id="ARBA00011971"/>
    </source>
</evidence>
<dbReference type="CDD" id="cd06223">
    <property type="entry name" value="PRTases_typeI"/>
    <property type="match status" value="1"/>
</dbReference>
<comment type="similarity">
    <text evidence="6">Belongs to the purine/pyrimidine phosphoribosyltransferase family. PyrE subfamily.</text>
</comment>
<reference evidence="8 9" key="1">
    <citation type="journal article" date="2016" name="Nat. Commun.">
        <title>Thousands of microbial genomes shed light on interconnected biogeochemical processes in an aquifer system.</title>
        <authorList>
            <person name="Anantharaman K."/>
            <person name="Brown C.T."/>
            <person name="Hug L.A."/>
            <person name="Sharon I."/>
            <person name="Castelle C.J."/>
            <person name="Probst A.J."/>
            <person name="Thomas B.C."/>
            <person name="Singh A."/>
            <person name="Wilkins M.J."/>
            <person name="Karaoz U."/>
            <person name="Brodie E.L."/>
            <person name="Williams K.H."/>
            <person name="Hubbard S.S."/>
            <person name="Banfield J.F."/>
        </authorList>
    </citation>
    <scope>NUCLEOTIDE SEQUENCE [LARGE SCALE GENOMIC DNA]</scope>
</reference>
<dbReference type="Proteomes" id="UP000178759">
    <property type="component" value="Unassembled WGS sequence"/>
</dbReference>
<dbReference type="InterPro" id="IPR023031">
    <property type="entry name" value="OPRT"/>
</dbReference>
<proteinExistence type="inferred from homology"/>
<evidence type="ECO:0000256" key="1">
    <source>
        <dbReference type="ARBA" id="ARBA00004889"/>
    </source>
</evidence>
<keyword evidence="5 6" id="KW-0665">Pyrimidine biosynthesis</keyword>
<dbReference type="InterPro" id="IPR000836">
    <property type="entry name" value="PRTase_dom"/>
</dbReference>
<feature type="domain" description="Phosphoribosyltransferase" evidence="7">
    <location>
        <begin position="35"/>
        <end position="160"/>
    </location>
</feature>
<dbReference type="STRING" id="1798392.A3A79_05645"/>
<dbReference type="PANTHER" id="PTHR19278:SF9">
    <property type="entry name" value="URIDINE 5'-MONOPHOSPHATE SYNTHASE"/>
    <property type="match status" value="1"/>
</dbReference>
<evidence type="ECO:0000256" key="4">
    <source>
        <dbReference type="ARBA" id="ARBA00022679"/>
    </source>
</evidence>
<evidence type="ECO:0000313" key="8">
    <source>
        <dbReference type="EMBL" id="OGG24632.1"/>
    </source>
</evidence>
<comment type="subunit">
    <text evidence="6">Homodimer.</text>
</comment>
<dbReference type="HAMAP" id="MF_01208">
    <property type="entry name" value="PyrE"/>
    <property type="match status" value="1"/>
</dbReference>
<dbReference type="AlphaFoldDB" id="A0A1F6AJI3"/>
<comment type="pathway">
    <text evidence="1 6">Pyrimidine metabolism; UMP biosynthesis via de novo pathway; UMP from orotate: step 1/2.</text>
</comment>
<feature type="binding site" description="in other chain" evidence="6">
    <location>
        <position position="96"/>
    </location>
    <ligand>
        <name>5-phospho-alpha-D-ribose 1-diphosphate</name>
        <dbReference type="ChEBI" id="CHEBI:58017"/>
        <note>ligand shared between dimeric partners</note>
    </ligand>
</feature>
<evidence type="ECO:0000256" key="5">
    <source>
        <dbReference type="ARBA" id="ARBA00022975"/>
    </source>
</evidence>
<comment type="catalytic activity">
    <reaction evidence="6">
        <text>orotidine 5'-phosphate + diphosphate = orotate + 5-phospho-alpha-D-ribose 1-diphosphate</text>
        <dbReference type="Rhea" id="RHEA:10380"/>
        <dbReference type="ChEBI" id="CHEBI:30839"/>
        <dbReference type="ChEBI" id="CHEBI:33019"/>
        <dbReference type="ChEBI" id="CHEBI:57538"/>
        <dbReference type="ChEBI" id="CHEBI:58017"/>
        <dbReference type="EC" id="2.4.2.10"/>
    </reaction>
</comment>
<dbReference type="Pfam" id="PF00156">
    <property type="entry name" value="Pribosyltran"/>
    <property type="match status" value="1"/>
</dbReference>
<feature type="binding site" evidence="6">
    <location>
        <position position="132"/>
    </location>
    <ligand>
        <name>orotate</name>
        <dbReference type="ChEBI" id="CHEBI:30839"/>
    </ligand>
</feature>
<comment type="caution">
    <text evidence="6">Lacks conserved residue(s) required for the propagation of feature annotation.</text>
</comment>
<keyword evidence="6" id="KW-0460">Magnesium</keyword>
<gene>
    <name evidence="6" type="primary">pyrE</name>
    <name evidence="8" type="ORF">A3A79_05645</name>
</gene>
<evidence type="ECO:0000313" key="9">
    <source>
        <dbReference type="Proteomes" id="UP000178759"/>
    </source>
</evidence>
<comment type="cofactor">
    <cofactor evidence="6">
        <name>Mg(2+)</name>
        <dbReference type="ChEBI" id="CHEBI:18420"/>
    </cofactor>
</comment>
<dbReference type="UniPathway" id="UPA00070">
    <property type="reaction ID" value="UER00119"/>
</dbReference>
<dbReference type="InterPro" id="IPR029057">
    <property type="entry name" value="PRTase-like"/>
</dbReference>
<dbReference type="EMBL" id="MFJV01000001">
    <property type="protein sequence ID" value="OGG24632.1"/>
    <property type="molecule type" value="Genomic_DNA"/>
</dbReference>
<evidence type="ECO:0000256" key="3">
    <source>
        <dbReference type="ARBA" id="ARBA00022676"/>
    </source>
</evidence>
<feature type="binding site" description="in other chain" evidence="6">
    <location>
        <begin position="128"/>
        <end position="136"/>
    </location>
    <ligand>
        <name>5-phospho-alpha-D-ribose 1-diphosphate</name>
        <dbReference type="ChEBI" id="CHEBI:58017"/>
        <note>ligand shared between dimeric partners</note>
    </ligand>
</feature>
<dbReference type="SUPFAM" id="SSF53271">
    <property type="entry name" value="PRTase-like"/>
    <property type="match status" value="1"/>
</dbReference>
<comment type="function">
    <text evidence="6">Catalyzes the transfer of a ribosyl phosphate group from 5-phosphoribose 1-diphosphate to orotate, leading to the formation of orotidine monophosphate (OMP).</text>
</comment>
<evidence type="ECO:0000259" key="7">
    <source>
        <dbReference type="Pfam" id="PF00156"/>
    </source>
</evidence>
<dbReference type="EC" id="2.4.2.10" evidence="2 6"/>
<feature type="binding site" evidence="6">
    <location>
        <position position="160"/>
    </location>
    <ligand>
        <name>orotate</name>
        <dbReference type="ChEBI" id="CHEBI:30839"/>
    </ligand>
</feature>
<comment type="caution">
    <text evidence="8">The sequence shown here is derived from an EMBL/GenBank/DDBJ whole genome shotgun (WGS) entry which is preliminary data.</text>
</comment>
<dbReference type="GO" id="GO:0044205">
    <property type="term" value="P:'de novo' UMP biosynthetic process"/>
    <property type="evidence" value="ECO:0007669"/>
    <property type="project" value="UniProtKB-UniRule"/>
</dbReference>
<dbReference type="Gene3D" id="3.40.50.2020">
    <property type="match status" value="1"/>
</dbReference>
<dbReference type="GO" id="GO:0004588">
    <property type="term" value="F:orotate phosphoribosyltransferase activity"/>
    <property type="evidence" value="ECO:0007669"/>
    <property type="project" value="UniProtKB-UniRule"/>
</dbReference>
<accession>A0A1F6AJI3</accession>
<dbReference type="GO" id="GO:0000287">
    <property type="term" value="F:magnesium ion binding"/>
    <property type="evidence" value="ECO:0007669"/>
    <property type="project" value="UniProtKB-UniRule"/>
</dbReference>
<name>A0A1F6AJI3_9BACT</name>
<organism evidence="8 9">
    <name type="scientific">Candidatus Gottesmanbacteria bacterium RIFCSPLOWO2_01_FULL_43_11b</name>
    <dbReference type="NCBI Taxonomy" id="1798392"/>
    <lineage>
        <taxon>Bacteria</taxon>
        <taxon>Candidatus Gottesmaniibacteriota</taxon>
    </lineage>
</organism>
<dbReference type="PANTHER" id="PTHR19278">
    <property type="entry name" value="OROTATE PHOSPHORIBOSYLTRANSFERASE"/>
    <property type="match status" value="1"/>
</dbReference>
<sequence>MNDVVSILKRIGAVLSDDHFVYTSGKHGSVYINKDALYPHTEETNQVGRMFAKKFKDAEIDVVAAPAVGGTILSQWTAYHLSKIKGKEILSAYTEKDKGTTASAAESEQVFRRGYDKIVAGKKVLVIEDLTTTGMSVKKVVDAVRAIGGKVIAVCVMINRDPEHVNSDTIGAPFSSLGVIKADAIDADKCPLCKVGKPINTKIGHGKKFLEEKSR</sequence>
<dbReference type="GO" id="GO:0019856">
    <property type="term" value="P:pyrimidine nucleobase biosynthetic process"/>
    <property type="evidence" value="ECO:0007669"/>
    <property type="project" value="TreeGrafter"/>
</dbReference>
<evidence type="ECO:0000256" key="6">
    <source>
        <dbReference type="HAMAP-Rule" id="MF_01208"/>
    </source>
</evidence>